<proteinExistence type="predicted"/>
<dbReference type="Gene3D" id="4.10.280.10">
    <property type="entry name" value="Helix-loop-helix DNA-binding domain"/>
    <property type="match status" value="1"/>
</dbReference>
<sequence>MQPTSLTGRQQQQLGLLSLAGRAQPDMLEAARVAALLNGQGGSFNLPTTGLGSGALSGQSLNLSLGSLPTSSLPQASQQAPLQQSSQLGLPDQLALLSGFPAALFPQQYGSGDRDLQLGGMRNAGKTKSSDSRSSSAYASRHQAAEQRRRTRINERLELLRKLVPHAERANTACFLEEVIKYIEALKARTLELESQLETLTGKPVPKSLPLPTGMPSVLGGGSNSADNTTASPRTLAVVGAATSSQGGPASSQPLGGQQGAGNGAGSLASPSNTPPPTMTAQQASQQLALIQAGGSGGLPAQLTLPSAGGGGVGAGLLSAAQQSLLGFPQSGGLSLAGAGLSLGGSGLGGHGTGSISLTQFAGNLQAAAAAAAAASHGAGSHSHGSHSQQHSGLSGLGTSSHHHHHVTASQQLSELQAVQMMQSLQQHHSAAAAAAAAASAGAGSGAGAGSSRPGAGSSTFHPTNNKAFLHFNEDAYGGAFGGGAGGKAVELSLPARSLLGAAAASAATPSTSLQLTTVQLPTDSNTLLQQVETARKALSGSPVSSEESGVPLKKRKVLVL</sequence>
<dbReference type="InterPro" id="IPR036638">
    <property type="entry name" value="HLH_DNA-bd_sf"/>
</dbReference>
<feature type="compositionally biased region" description="Low complexity" evidence="1">
    <location>
        <begin position="450"/>
        <end position="459"/>
    </location>
</feature>
<dbReference type="OrthoDB" id="690068at2759"/>
<feature type="domain" description="BHLH" evidence="2">
    <location>
        <begin position="137"/>
        <end position="186"/>
    </location>
</feature>
<name>A0A836B512_9CHLO</name>
<evidence type="ECO:0000313" key="4">
    <source>
        <dbReference type="Proteomes" id="UP000613740"/>
    </source>
</evidence>
<protein>
    <recommendedName>
        <fullName evidence="2">BHLH domain-containing protein</fullName>
    </recommendedName>
</protein>
<feature type="compositionally biased region" description="Low complexity" evidence="1">
    <location>
        <begin position="376"/>
        <end position="400"/>
    </location>
</feature>
<dbReference type="SUPFAM" id="SSF47459">
    <property type="entry name" value="HLH, helix-loop-helix DNA-binding domain"/>
    <property type="match status" value="1"/>
</dbReference>
<feature type="compositionally biased region" description="Low complexity" evidence="1">
    <location>
        <begin position="132"/>
        <end position="141"/>
    </location>
</feature>
<reference evidence="3" key="1">
    <citation type="journal article" date="2020" name="bioRxiv">
        <title>Comparative genomics of Chlamydomonas.</title>
        <authorList>
            <person name="Craig R.J."/>
            <person name="Hasan A.R."/>
            <person name="Ness R.W."/>
            <person name="Keightley P.D."/>
        </authorList>
    </citation>
    <scope>NUCLEOTIDE SEQUENCE</scope>
    <source>
        <strain evidence="3">CCAP 11/173</strain>
    </source>
</reference>
<evidence type="ECO:0000313" key="3">
    <source>
        <dbReference type="EMBL" id="KAG2447489.1"/>
    </source>
</evidence>
<dbReference type="GO" id="GO:0006351">
    <property type="term" value="P:DNA-templated transcription"/>
    <property type="evidence" value="ECO:0007669"/>
    <property type="project" value="InterPro"/>
</dbReference>
<comment type="caution">
    <text evidence="3">The sequence shown here is derived from an EMBL/GenBank/DDBJ whole genome shotgun (WGS) entry which is preliminary data.</text>
</comment>
<dbReference type="GO" id="GO:0046983">
    <property type="term" value="F:protein dimerization activity"/>
    <property type="evidence" value="ECO:0007669"/>
    <property type="project" value="InterPro"/>
</dbReference>
<dbReference type="PANTHER" id="PTHR46412:SF3">
    <property type="entry name" value="TRANSCRIPTION FACTOR BIM1"/>
    <property type="match status" value="1"/>
</dbReference>
<dbReference type="InterPro" id="IPR044295">
    <property type="entry name" value="BIM1/2/3"/>
</dbReference>
<evidence type="ECO:0000256" key="1">
    <source>
        <dbReference type="SAM" id="MobiDB-lite"/>
    </source>
</evidence>
<gene>
    <name evidence="3" type="ORF">HYH02_007415</name>
</gene>
<keyword evidence="4" id="KW-1185">Reference proteome</keyword>
<dbReference type="GO" id="GO:0003700">
    <property type="term" value="F:DNA-binding transcription factor activity"/>
    <property type="evidence" value="ECO:0007669"/>
    <property type="project" value="InterPro"/>
</dbReference>
<dbReference type="InterPro" id="IPR011598">
    <property type="entry name" value="bHLH_dom"/>
</dbReference>
<dbReference type="SMART" id="SM00353">
    <property type="entry name" value="HLH"/>
    <property type="match status" value="1"/>
</dbReference>
<dbReference type="Proteomes" id="UP000613740">
    <property type="component" value="Unassembled WGS sequence"/>
</dbReference>
<dbReference type="PROSITE" id="PS50888">
    <property type="entry name" value="BHLH"/>
    <property type="match status" value="1"/>
</dbReference>
<feature type="compositionally biased region" description="Polar residues" evidence="1">
    <location>
        <begin position="242"/>
        <end position="252"/>
    </location>
</feature>
<feature type="region of interest" description="Disordered" evidence="1">
    <location>
        <begin position="202"/>
        <end position="284"/>
    </location>
</feature>
<dbReference type="EMBL" id="JAEHOD010000021">
    <property type="protein sequence ID" value="KAG2447489.1"/>
    <property type="molecule type" value="Genomic_DNA"/>
</dbReference>
<accession>A0A836B512</accession>
<feature type="region of interest" description="Disordered" evidence="1">
    <location>
        <begin position="376"/>
        <end position="411"/>
    </location>
</feature>
<dbReference type="AlphaFoldDB" id="A0A836B512"/>
<dbReference type="Pfam" id="PF00010">
    <property type="entry name" value="HLH"/>
    <property type="match status" value="1"/>
</dbReference>
<evidence type="ECO:0000259" key="2">
    <source>
        <dbReference type="PROSITE" id="PS50888"/>
    </source>
</evidence>
<dbReference type="CDD" id="cd11453">
    <property type="entry name" value="bHLH_AtBIM_like"/>
    <property type="match status" value="1"/>
</dbReference>
<feature type="region of interest" description="Disordered" evidence="1">
    <location>
        <begin position="442"/>
        <end position="462"/>
    </location>
</feature>
<dbReference type="PANTHER" id="PTHR46412">
    <property type="entry name" value="BES1-INTERACTING MYC-LIKE PROTEIN"/>
    <property type="match status" value="1"/>
</dbReference>
<feature type="region of interest" description="Disordered" evidence="1">
    <location>
        <begin position="114"/>
        <end position="150"/>
    </location>
</feature>
<organism evidence="3 4">
    <name type="scientific">Chlamydomonas schloesseri</name>
    <dbReference type="NCBI Taxonomy" id="2026947"/>
    <lineage>
        <taxon>Eukaryota</taxon>
        <taxon>Viridiplantae</taxon>
        <taxon>Chlorophyta</taxon>
        <taxon>core chlorophytes</taxon>
        <taxon>Chlorophyceae</taxon>
        <taxon>CS clade</taxon>
        <taxon>Chlamydomonadales</taxon>
        <taxon>Chlamydomonadaceae</taxon>
        <taxon>Chlamydomonas</taxon>
    </lineage>
</organism>
<feature type="compositionally biased region" description="Polar residues" evidence="1">
    <location>
        <begin position="224"/>
        <end position="233"/>
    </location>
</feature>